<feature type="region of interest" description="Disordered" evidence="5">
    <location>
        <begin position="220"/>
        <end position="249"/>
    </location>
</feature>
<reference evidence="7 8" key="1">
    <citation type="submission" date="2020-11" db="EMBL/GenBank/DDBJ databases">
        <authorList>
            <person name="Kim M.K."/>
        </authorList>
    </citation>
    <scope>NUCLEOTIDE SEQUENCE [LARGE SCALE GENOMIC DNA]</scope>
    <source>
        <strain evidence="7 8">BT683</strain>
    </source>
</reference>
<protein>
    <submittedName>
        <fullName evidence="7">OmpA family protein</fullName>
    </submittedName>
</protein>
<evidence type="ECO:0000256" key="1">
    <source>
        <dbReference type="ARBA" id="ARBA00004442"/>
    </source>
</evidence>
<comment type="caution">
    <text evidence="7">The sequence shown here is derived from an EMBL/GenBank/DDBJ whole genome shotgun (WGS) entry which is preliminary data.</text>
</comment>
<dbReference type="PANTHER" id="PTHR30329:SF21">
    <property type="entry name" value="LIPOPROTEIN YIAD-RELATED"/>
    <property type="match status" value="1"/>
</dbReference>
<dbReference type="CDD" id="cd07185">
    <property type="entry name" value="OmpA_C-like"/>
    <property type="match status" value="1"/>
</dbReference>
<dbReference type="PRINTS" id="PR01021">
    <property type="entry name" value="OMPADOMAIN"/>
</dbReference>
<dbReference type="Proteomes" id="UP000597617">
    <property type="component" value="Unassembled WGS sequence"/>
</dbReference>
<dbReference type="Gene3D" id="3.30.1330.60">
    <property type="entry name" value="OmpA-like domain"/>
    <property type="match status" value="1"/>
</dbReference>
<dbReference type="EMBL" id="JADQDQ010000008">
    <property type="protein sequence ID" value="MBF9238824.1"/>
    <property type="molecule type" value="Genomic_DNA"/>
</dbReference>
<dbReference type="PROSITE" id="PS51123">
    <property type="entry name" value="OMPA_2"/>
    <property type="match status" value="1"/>
</dbReference>
<evidence type="ECO:0000259" key="6">
    <source>
        <dbReference type="PROSITE" id="PS51123"/>
    </source>
</evidence>
<comment type="subcellular location">
    <subcellularLocation>
        <location evidence="1">Cell outer membrane</location>
    </subcellularLocation>
</comment>
<dbReference type="RefSeq" id="WP_196283187.1">
    <property type="nucleotide sequence ID" value="NZ_JADQDQ010000008.1"/>
</dbReference>
<accession>A0ABS0IKC0</accession>
<evidence type="ECO:0000256" key="5">
    <source>
        <dbReference type="SAM" id="MobiDB-lite"/>
    </source>
</evidence>
<evidence type="ECO:0000256" key="2">
    <source>
        <dbReference type="ARBA" id="ARBA00023136"/>
    </source>
</evidence>
<keyword evidence="8" id="KW-1185">Reference proteome</keyword>
<proteinExistence type="predicted"/>
<dbReference type="InterPro" id="IPR036737">
    <property type="entry name" value="OmpA-like_sf"/>
</dbReference>
<feature type="domain" description="OmpA-like" evidence="6">
    <location>
        <begin position="254"/>
        <end position="366"/>
    </location>
</feature>
<dbReference type="PANTHER" id="PTHR30329">
    <property type="entry name" value="STATOR ELEMENT OF FLAGELLAR MOTOR COMPLEX"/>
    <property type="match status" value="1"/>
</dbReference>
<dbReference type="SUPFAM" id="SSF103088">
    <property type="entry name" value="OmpA-like"/>
    <property type="match status" value="1"/>
</dbReference>
<dbReference type="InterPro" id="IPR006665">
    <property type="entry name" value="OmpA-like"/>
</dbReference>
<sequence length="366" mass="39567">MKRSFWYGIGALLLAGPTIQAQSLSGIWQGVEADTGKEEAGHWPAVLRLQKNKSGELFGVLYQEVGGQPAISVTFQVRGTREGSGMRLEHLRKLNETGSTRTSYWCDGAIAFTYDAKLEKLTGRAIYRPVGDCDFGTFTLYRIKLKSPLTVKAGAETTISVSGRNVLWYADPDLKQPLNTGNAYRTRLRKTTTFYLTQGYYPTSQSPVVPITIQVTGSAPAVKAPPTAPPAPTSPDTARPVPAPAPAPAPPPIVAPTPVVLPTVLFKLGTPELLPEGMPALNRLADELKARPTLRIQVAGHTDKIGEPEKNQALSEQRAAAVKAYLVQAGIAGERISTIGYGDSRPVYPSPDARNRRVEVVEIKQE</sequence>
<keyword evidence="3" id="KW-0998">Cell outer membrane</keyword>
<name>A0ABS0IKC0_9BACT</name>
<evidence type="ECO:0000313" key="7">
    <source>
        <dbReference type="EMBL" id="MBF9238824.1"/>
    </source>
</evidence>
<dbReference type="InterPro" id="IPR006664">
    <property type="entry name" value="OMP_bac"/>
</dbReference>
<evidence type="ECO:0000313" key="8">
    <source>
        <dbReference type="Proteomes" id="UP000597617"/>
    </source>
</evidence>
<evidence type="ECO:0000256" key="3">
    <source>
        <dbReference type="ARBA" id="ARBA00023237"/>
    </source>
</evidence>
<gene>
    <name evidence="7" type="ORF">I2I05_15585</name>
</gene>
<dbReference type="Pfam" id="PF00691">
    <property type="entry name" value="OmpA"/>
    <property type="match status" value="1"/>
</dbReference>
<keyword evidence="2 4" id="KW-0472">Membrane</keyword>
<evidence type="ECO:0000256" key="4">
    <source>
        <dbReference type="PROSITE-ProRule" id="PRU00473"/>
    </source>
</evidence>
<dbReference type="InterPro" id="IPR050330">
    <property type="entry name" value="Bact_OuterMem_StrucFunc"/>
</dbReference>
<organism evidence="7 8">
    <name type="scientific">Hymenobacter jeongseonensis</name>
    <dbReference type="NCBI Taxonomy" id="2791027"/>
    <lineage>
        <taxon>Bacteria</taxon>
        <taxon>Pseudomonadati</taxon>
        <taxon>Bacteroidota</taxon>
        <taxon>Cytophagia</taxon>
        <taxon>Cytophagales</taxon>
        <taxon>Hymenobacteraceae</taxon>
        <taxon>Hymenobacter</taxon>
    </lineage>
</organism>